<dbReference type="AlphaFoldDB" id="A0A0M0J5G0"/>
<keyword evidence="3" id="KW-1185">Reference proteome</keyword>
<name>A0A0M0J5G0_9EUKA</name>
<feature type="region of interest" description="Disordered" evidence="1">
    <location>
        <begin position="108"/>
        <end position="143"/>
    </location>
</feature>
<organism evidence="2 3">
    <name type="scientific">Chrysochromulina tobinii</name>
    <dbReference type="NCBI Taxonomy" id="1460289"/>
    <lineage>
        <taxon>Eukaryota</taxon>
        <taxon>Haptista</taxon>
        <taxon>Haptophyta</taxon>
        <taxon>Prymnesiophyceae</taxon>
        <taxon>Prymnesiales</taxon>
        <taxon>Chrysochromulinaceae</taxon>
        <taxon>Chrysochromulina</taxon>
    </lineage>
</organism>
<dbReference type="EMBL" id="JWZX01003329">
    <property type="protein sequence ID" value="KOO21836.1"/>
    <property type="molecule type" value="Genomic_DNA"/>
</dbReference>
<evidence type="ECO:0000313" key="2">
    <source>
        <dbReference type="EMBL" id="KOO21836.1"/>
    </source>
</evidence>
<comment type="caution">
    <text evidence="2">The sequence shown here is derived from an EMBL/GenBank/DDBJ whole genome shotgun (WGS) entry which is preliminary data.</text>
</comment>
<dbReference type="Proteomes" id="UP000037460">
    <property type="component" value="Unassembled WGS sequence"/>
</dbReference>
<gene>
    <name evidence="2" type="ORF">Ctob_002185</name>
</gene>
<feature type="region of interest" description="Disordered" evidence="1">
    <location>
        <begin position="304"/>
        <end position="332"/>
    </location>
</feature>
<evidence type="ECO:0000256" key="1">
    <source>
        <dbReference type="SAM" id="MobiDB-lite"/>
    </source>
</evidence>
<feature type="region of interest" description="Disordered" evidence="1">
    <location>
        <begin position="1"/>
        <end position="31"/>
    </location>
</feature>
<sequence length="332" mass="34043">MNLSPRESFERGGKKKASRSQNGNASQDVPDALKGLLNSKDLEDRLASAQAHLRLMIPSPNVSSLELERPPSRQRNLPMHLNSDLSLELPSHVGLLSPDVERKWAHYASTPRPQSRHKSPPDAVFLDLPPEPLQGDRDPQPLAPDQYIEHDVDDLSYNEQAAAAFMFAVPGEGGGADCGAGAAFSVAAAAAAREGAMMPPPPQLLSTPYVIAQSSASTNAPIPARVASRVTVINPPGGTQPVIGPQPVIIACCAGAAAGSSGPGLASGGMVGPSASSGAVPVDLTGATPRVGAVLSMSPPAVGGGTQALSYQAKPSPTAAQMPSRATSSDSR</sequence>
<reference evidence="3" key="1">
    <citation type="journal article" date="2015" name="PLoS Genet.">
        <title>Genome Sequence and Transcriptome Analyses of Chrysochromulina tobin: Metabolic Tools for Enhanced Algal Fitness in the Prominent Order Prymnesiales (Haptophyceae).</title>
        <authorList>
            <person name="Hovde B.T."/>
            <person name="Deodato C.R."/>
            <person name="Hunsperger H.M."/>
            <person name="Ryken S.A."/>
            <person name="Yost W."/>
            <person name="Jha R.K."/>
            <person name="Patterson J."/>
            <person name="Monnat R.J. Jr."/>
            <person name="Barlow S.B."/>
            <person name="Starkenburg S.R."/>
            <person name="Cattolico R.A."/>
        </authorList>
    </citation>
    <scope>NUCLEOTIDE SEQUENCE</scope>
    <source>
        <strain evidence="3">CCMP291</strain>
    </source>
</reference>
<proteinExistence type="predicted"/>
<accession>A0A0M0J5G0</accession>
<protein>
    <submittedName>
        <fullName evidence="2">Uncharacterized protein</fullName>
    </submittedName>
</protein>
<feature type="compositionally biased region" description="Polar residues" evidence="1">
    <location>
        <begin position="307"/>
        <end position="332"/>
    </location>
</feature>
<evidence type="ECO:0000313" key="3">
    <source>
        <dbReference type="Proteomes" id="UP000037460"/>
    </source>
</evidence>